<evidence type="ECO:0000256" key="1">
    <source>
        <dbReference type="SAM" id="Phobius"/>
    </source>
</evidence>
<reference evidence="2" key="1">
    <citation type="submission" date="2020-11" db="EMBL/GenBank/DDBJ databases">
        <title>Sequencing the genomes of 1000 actinobacteria strains.</title>
        <authorList>
            <person name="Klenk H.-P."/>
        </authorList>
    </citation>
    <scope>NUCLEOTIDE SEQUENCE</scope>
    <source>
        <strain evidence="2">DSM 45356</strain>
    </source>
</reference>
<evidence type="ECO:0000313" key="2">
    <source>
        <dbReference type="EMBL" id="MBG6140907.1"/>
    </source>
</evidence>
<organism evidence="2 3">
    <name type="scientific">Longispora fulva</name>
    <dbReference type="NCBI Taxonomy" id="619741"/>
    <lineage>
        <taxon>Bacteria</taxon>
        <taxon>Bacillati</taxon>
        <taxon>Actinomycetota</taxon>
        <taxon>Actinomycetes</taxon>
        <taxon>Micromonosporales</taxon>
        <taxon>Micromonosporaceae</taxon>
        <taxon>Longispora</taxon>
    </lineage>
</organism>
<protein>
    <recommendedName>
        <fullName evidence="4">Integral membrane protein</fullName>
    </recommendedName>
</protein>
<comment type="caution">
    <text evidence="2">The sequence shown here is derived from an EMBL/GenBank/DDBJ whole genome shotgun (WGS) entry which is preliminary data.</text>
</comment>
<gene>
    <name evidence="2" type="ORF">IW245_007101</name>
</gene>
<dbReference type="RefSeq" id="WP_197007403.1">
    <property type="nucleotide sequence ID" value="NZ_BONS01000019.1"/>
</dbReference>
<keyword evidence="1" id="KW-0812">Transmembrane</keyword>
<feature type="transmembrane region" description="Helical" evidence="1">
    <location>
        <begin position="15"/>
        <end position="35"/>
    </location>
</feature>
<feature type="transmembrane region" description="Helical" evidence="1">
    <location>
        <begin position="187"/>
        <end position="205"/>
    </location>
</feature>
<feature type="transmembrane region" description="Helical" evidence="1">
    <location>
        <begin position="162"/>
        <end position="180"/>
    </location>
</feature>
<name>A0A8J7KTM6_9ACTN</name>
<keyword evidence="3" id="KW-1185">Reference proteome</keyword>
<evidence type="ECO:0008006" key="4">
    <source>
        <dbReference type="Google" id="ProtNLM"/>
    </source>
</evidence>
<keyword evidence="1" id="KW-0472">Membrane</keyword>
<feature type="transmembrane region" description="Helical" evidence="1">
    <location>
        <begin position="56"/>
        <end position="76"/>
    </location>
</feature>
<dbReference type="AlphaFoldDB" id="A0A8J7KTM6"/>
<proteinExistence type="predicted"/>
<sequence length="253" mass="28068">MGHWFNHRIIETGRLPLFCFFACLVLAFSFIRLSVRMIRAQVKWWPGNVTPGGLHIHHVVFGVVFMIVGGVAGISISDEKTIWLAGSASLFGIGTALVLDEFALILHLKDVYWGEQGRTSVDAVFVAVALTGLLLLGVKPFGLEDVTVYNDDGAVSRNGTRAVVVFTLLVNGLLAVLTLLKGKIWTGLVGIFMPVLLIFGAIRLARPSSPWAHWRYPADSRKMARAIRRERRYRHPVIKAKIYVQELISGRHG</sequence>
<accession>A0A8J7KTM6</accession>
<dbReference type="Proteomes" id="UP000622552">
    <property type="component" value="Unassembled WGS sequence"/>
</dbReference>
<dbReference type="EMBL" id="JADOUF010000001">
    <property type="protein sequence ID" value="MBG6140907.1"/>
    <property type="molecule type" value="Genomic_DNA"/>
</dbReference>
<feature type="transmembrane region" description="Helical" evidence="1">
    <location>
        <begin position="120"/>
        <end position="142"/>
    </location>
</feature>
<keyword evidence="1" id="KW-1133">Transmembrane helix</keyword>
<feature type="transmembrane region" description="Helical" evidence="1">
    <location>
        <begin position="82"/>
        <end position="108"/>
    </location>
</feature>
<evidence type="ECO:0000313" key="3">
    <source>
        <dbReference type="Proteomes" id="UP000622552"/>
    </source>
</evidence>